<proteinExistence type="predicted"/>
<protein>
    <submittedName>
        <fullName evidence="1">Uncharacterized protein</fullName>
    </submittedName>
</protein>
<dbReference type="EMBL" id="MUYA01000018">
    <property type="protein sequence ID" value="OOR98181.1"/>
    <property type="molecule type" value="Genomic_DNA"/>
</dbReference>
<evidence type="ECO:0000313" key="1">
    <source>
        <dbReference type="EMBL" id="OOR98181.1"/>
    </source>
</evidence>
<evidence type="ECO:0000313" key="2">
    <source>
        <dbReference type="Proteomes" id="UP000190867"/>
    </source>
</evidence>
<dbReference type="AlphaFoldDB" id="A0A1T0AQ30"/>
<name>A0A1T0AQ30_9PAST</name>
<reference evidence="1 2" key="1">
    <citation type="submission" date="2017-02" db="EMBL/GenBank/DDBJ databases">
        <title>Draft genome sequence of Haemophilus paracuniculus CCUG 43573 type strain.</title>
        <authorList>
            <person name="Engstrom-Jakobsson H."/>
            <person name="Salva-Serra F."/>
            <person name="Thorell K."/>
            <person name="Gonzales-Siles L."/>
            <person name="Karlsson R."/>
            <person name="Boulund F."/>
            <person name="Engstrand L."/>
            <person name="Kristiansson E."/>
            <person name="Moore E."/>
        </authorList>
    </citation>
    <scope>NUCLEOTIDE SEQUENCE [LARGE SCALE GENOMIC DNA]</scope>
    <source>
        <strain evidence="1 2">CCUG 43573</strain>
    </source>
</reference>
<gene>
    <name evidence="1" type="ORF">B0187_09580</name>
</gene>
<keyword evidence="2" id="KW-1185">Reference proteome</keyword>
<organism evidence="1 2">
    <name type="scientific">Haemophilus paracuniculus</name>
    <dbReference type="NCBI Taxonomy" id="734"/>
    <lineage>
        <taxon>Bacteria</taxon>
        <taxon>Pseudomonadati</taxon>
        <taxon>Pseudomonadota</taxon>
        <taxon>Gammaproteobacteria</taxon>
        <taxon>Pasteurellales</taxon>
        <taxon>Pasteurellaceae</taxon>
        <taxon>Haemophilus</taxon>
    </lineage>
</organism>
<dbReference type="Proteomes" id="UP000190867">
    <property type="component" value="Unassembled WGS sequence"/>
</dbReference>
<sequence>MKFSKSYRLLIKGGYKIRPYIFNPCSNKIPRHFALSGFVNFKVNLYCLSLRSRRVYKLTAEIRNKRNNSKMLGVAFLLVTFLWRSKEK</sequence>
<accession>A0A1T0AQ30</accession>
<comment type="caution">
    <text evidence="1">The sequence shown here is derived from an EMBL/GenBank/DDBJ whole genome shotgun (WGS) entry which is preliminary data.</text>
</comment>